<reference evidence="1" key="1">
    <citation type="submission" date="2020-04" db="EMBL/GenBank/DDBJ databases">
        <authorList>
            <person name="Chiriac C."/>
            <person name="Salcher M."/>
            <person name="Ghai R."/>
            <person name="Kavagutti S V."/>
        </authorList>
    </citation>
    <scope>NUCLEOTIDE SEQUENCE</scope>
</reference>
<dbReference type="EMBL" id="LR796766">
    <property type="protein sequence ID" value="CAB4164724.1"/>
    <property type="molecule type" value="Genomic_DNA"/>
</dbReference>
<evidence type="ECO:0000313" key="1">
    <source>
        <dbReference type="EMBL" id="CAB4164724.1"/>
    </source>
</evidence>
<organism evidence="1">
    <name type="scientific">uncultured Caudovirales phage</name>
    <dbReference type="NCBI Taxonomy" id="2100421"/>
    <lineage>
        <taxon>Viruses</taxon>
        <taxon>Duplodnaviria</taxon>
        <taxon>Heunggongvirae</taxon>
        <taxon>Uroviricota</taxon>
        <taxon>Caudoviricetes</taxon>
        <taxon>Peduoviridae</taxon>
        <taxon>Maltschvirus</taxon>
        <taxon>Maltschvirus maltsch</taxon>
    </lineage>
</organism>
<accession>A0A6J5PAX5</accession>
<gene>
    <name evidence="1" type="ORF">UFOVP828_89</name>
</gene>
<proteinExistence type="predicted"/>
<sequence length="102" mass="11400">MPTFDVLSGTWYHITAPDLETAEKAYDAYWDVDEQLPEGCKVVEGEVDSHWIPVDLDGMDLTLEQFSNILRTSPNTTTLKAMQDALEGNTTPEPPSGWTPAW</sequence>
<name>A0A6J5PAX5_9CAUD</name>
<protein>
    <submittedName>
        <fullName evidence="1">Uncharacterized protein</fullName>
    </submittedName>
</protein>